<protein>
    <recommendedName>
        <fullName evidence="11">Zinc metalloprotease</fullName>
        <ecNumber evidence="11">3.4.24.-</ecNumber>
    </recommendedName>
</protein>
<evidence type="ECO:0000256" key="7">
    <source>
        <dbReference type="ARBA" id="ARBA00022833"/>
    </source>
</evidence>
<dbReference type="Proteomes" id="UP000676169">
    <property type="component" value="Chromosome"/>
</dbReference>
<evidence type="ECO:0000256" key="10">
    <source>
        <dbReference type="ARBA" id="ARBA00023136"/>
    </source>
</evidence>
<dbReference type="Pfam" id="PF17820">
    <property type="entry name" value="PDZ_6"/>
    <property type="match status" value="2"/>
</dbReference>
<keyword evidence="14" id="KW-1185">Reference proteome</keyword>
<dbReference type="EMBL" id="CP073100">
    <property type="protein sequence ID" value="QUE50678.1"/>
    <property type="molecule type" value="Genomic_DNA"/>
</dbReference>
<reference evidence="13" key="1">
    <citation type="submission" date="2021-04" db="EMBL/GenBank/DDBJ databases">
        <title>Luteolibacter sp. 32A isolated from the skin of an Anderson's salamander (Ambystoma andersonii).</title>
        <authorList>
            <person name="Spergser J."/>
            <person name="Busse H.-J."/>
        </authorList>
    </citation>
    <scope>NUCLEOTIDE SEQUENCE</scope>
    <source>
        <strain evidence="13">32A</strain>
    </source>
</reference>
<dbReference type="SUPFAM" id="SSF50156">
    <property type="entry name" value="PDZ domain-like"/>
    <property type="match status" value="2"/>
</dbReference>
<feature type="domain" description="PDZ" evidence="12">
    <location>
        <begin position="141"/>
        <end position="170"/>
    </location>
</feature>
<keyword evidence="9 11" id="KW-0482">Metalloprotease</keyword>
<evidence type="ECO:0000256" key="5">
    <source>
        <dbReference type="ARBA" id="ARBA00022692"/>
    </source>
</evidence>
<evidence type="ECO:0000313" key="14">
    <source>
        <dbReference type="Proteomes" id="UP000676169"/>
    </source>
</evidence>
<dbReference type="InterPro" id="IPR004387">
    <property type="entry name" value="Pept_M50_Zn"/>
</dbReference>
<dbReference type="SMART" id="SM00228">
    <property type="entry name" value="PDZ"/>
    <property type="match status" value="2"/>
</dbReference>
<dbReference type="RefSeq" id="WP_211630818.1">
    <property type="nucleotide sequence ID" value="NZ_CP073100.1"/>
</dbReference>
<dbReference type="GO" id="GO:0006508">
    <property type="term" value="P:proteolysis"/>
    <property type="evidence" value="ECO:0007669"/>
    <property type="project" value="UniProtKB-KW"/>
</dbReference>
<dbReference type="CDD" id="cd23081">
    <property type="entry name" value="cpPDZ_EcRseP-like"/>
    <property type="match status" value="1"/>
</dbReference>
<evidence type="ECO:0000256" key="2">
    <source>
        <dbReference type="ARBA" id="ARBA00004141"/>
    </source>
</evidence>
<dbReference type="PANTHER" id="PTHR42837:SF2">
    <property type="entry name" value="MEMBRANE METALLOPROTEASE ARASP2, CHLOROPLASTIC-RELATED"/>
    <property type="match status" value="1"/>
</dbReference>
<keyword evidence="11" id="KW-0479">Metal-binding</keyword>
<dbReference type="EC" id="3.4.24.-" evidence="11"/>
<evidence type="ECO:0000256" key="8">
    <source>
        <dbReference type="ARBA" id="ARBA00022989"/>
    </source>
</evidence>
<dbReference type="GO" id="GO:0004222">
    <property type="term" value="F:metalloendopeptidase activity"/>
    <property type="evidence" value="ECO:0007669"/>
    <property type="project" value="InterPro"/>
</dbReference>
<dbReference type="PANTHER" id="PTHR42837">
    <property type="entry name" value="REGULATOR OF SIGMA-E PROTEASE RSEP"/>
    <property type="match status" value="1"/>
</dbReference>
<sequence>MPELPKILHTTLQVLLIVLGFNLIIFVHELGHFLAGRWRGLKIDRFQIWFGKPIWKRTWNGVQYGLGWLPFGGFVSLPQMAPMESIEGRAAEDGEPLPKISPLDKIIVAFAGPLFSLLLALAAAAIVTQVGKPVDTIPSTVVGSVEKDSPGAKAGIRPGDKILAINGEPVTAFAGSSRMDGIFERIILSKGQDIRFTIERAGEPKPLELVSKFEIEPTKWYQRKSLRRVGIGPEAEHVLVSNVIKGSPAERAGLKLGDRLITADGQPVICSTRFLEIVAAAGAKPIEIAYERSNIDPEKELTPEEFANIKWTPGTVTVQAEVPVSPTGKPAMIGISPDDDPHQVTVIGHPGAWEQVKDSLRMMWTTLDRVFSRDSSIGIDHLSGPVGIFKAQLQMLNMENPYTRLLAFFVLFNVNLAVLNMLPFPVLDGGHIVLALMEWVSRRPVKARVLEWVQTAFALMLLGLMLYVTSKDSFGDFGHSRKAEEIVFKQP</sequence>
<comment type="similarity">
    <text evidence="3 11">Belongs to the peptidase M50B family.</text>
</comment>
<keyword evidence="6 11" id="KW-0378">Hydrolase</keyword>
<dbReference type="Gene3D" id="2.30.42.10">
    <property type="match status" value="2"/>
</dbReference>
<dbReference type="InterPro" id="IPR001478">
    <property type="entry name" value="PDZ"/>
</dbReference>
<comment type="subcellular location">
    <subcellularLocation>
        <location evidence="2">Membrane</location>
        <topology evidence="2">Multi-pass membrane protein</topology>
    </subcellularLocation>
</comment>
<feature type="transmembrane region" description="Helical" evidence="11">
    <location>
        <begin position="405"/>
        <end position="437"/>
    </location>
</feature>
<keyword evidence="5 11" id="KW-0812">Transmembrane</keyword>
<comment type="cofactor">
    <cofactor evidence="1 11">
        <name>Zn(2+)</name>
        <dbReference type="ChEBI" id="CHEBI:29105"/>
    </cofactor>
</comment>
<dbReference type="CDD" id="cd06163">
    <property type="entry name" value="S2P-M50_PDZ_RseP-like"/>
    <property type="match status" value="1"/>
</dbReference>
<evidence type="ECO:0000256" key="4">
    <source>
        <dbReference type="ARBA" id="ARBA00022670"/>
    </source>
</evidence>
<feature type="transmembrane region" description="Helical" evidence="11">
    <location>
        <begin position="106"/>
        <end position="127"/>
    </location>
</feature>
<keyword evidence="8 11" id="KW-1133">Transmembrane helix</keyword>
<proteinExistence type="inferred from homology"/>
<dbReference type="GO" id="GO:0016020">
    <property type="term" value="C:membrane"/>
    <property type="evidence" value="ECO:0007669"/>
    <property type="project" value="UniProtKB-SubCell"/>
</dbReference>
<dbReference type="InterPro" id="IPR041489">
    <property type="entry name" value="PDZ_6"/>
</dbReference>
<feature type="transmembrane region" description="Helical" evidence="11">
    <location>
        <begin position="449"/>
        <end position="468"/>
    </location>
</feature>
<evidence type="ECO:0000313" key="13">
    <source>
        <dbReference type="EMBL" id="QUE50678.1"/>
    </source>
</evidence>
<dbReference type="AlphaFoldDB" id="A0A975G8C7"/>
<name>A0A975G8C7_9BACT</name>
<keyword evidence="4" id="KW-0645">Protease</keyword>
<feature type="transmembrane region" description="Helical" evidence="11">
    <location>
        <begin position="12"/>
        <end position="35"/>
    </location>
</feature>
<dbReference type="PROSITE" id="PS50106">
    <property type="entry name" value="PDZ"/>
    <property type="match status" value="2"/>
</dbReference>
<evidence type="ECO:0000256" key="1">
    <source>
        <dbReference type="ARBA" id="ARBA00001947"/>
    </source>
</evidence>
<evidence type="ECO:0000256" key="6">
    <source>
        <dbReference type="ARBA" id="ARBA00022801"/>
    </source>
</evidence>
<dbReference type="Pfam" id="PF02163">
    <property type="entry name" value="Peptidase_M50"/>
    <property type="match status" value="1"/>
</dbReference>
<evidence type="ECO:0000259" key="12">
    <source>
        <dbReference type="PROSITE" id="PS50106"/>
    </source>
</evidence>
<organism evidence="13 14">
    <name type="scientific">Luteolibacter ambystomatis</name>
    <dbReference type="NCBI Taxonomy" id="2824561"/>
    <lineage>
        <taxon>Bacteria</taxon>
        <taxon>Pseudomonadati</taxon>
        <taxon>Verrucomicrobiota</taxon>
        <taxon>Verrucomicrobiia</taxon>
        <taxon>Verrucomicrobiales</taxon>
        <taxon>Verrucomicrobiaceae</taxon>
        <taxon>Luteolibacter</taxon>
    </lineage>
</organism>
<gene>
    <name evidence="13" type="primary">rseP</name>
    <name evidence="13" type="ORF">KBB96_17685</name>
</gene>
<dbReference type="KEGG" id="lamb:KBB96_17685"/>
<evidence type="ECO:0000256" key="9">
    <source>
        <dbReference type="ARBA" id="ARBA00023049"/>
    </source>
</evidence>
<dbReference type="InterPro" id="IPR036034">
    <property type="entry name" value="PDZ_sf"/>
</dbReference>
<dbReference type="GO" id="GO:0046872">
    <property type="term" value="F:metal ion binding"/>
    <property type="evidence" value="ECO:0007669"/>
    <property type="project" value="UniProtKB-KW"/>
</dbReference>
<evidence type="ECO:0000256" key="11">
    <source>
        <dbReference type="RuleBase" id="RU362031"/>
    </source>
</evidence>
<keyword evidence="7 11" id="KW-0862">Zinc</keyword>
<dbReference type="InterPro" id="IPR008915">
    <property type="entry name" value="Peptidase_M50"/>
</dbReference>
<feature type="domain" description="PDZ" evidence="12">
    <location>
        <begin position="214"/>
        <end position="268"/>
    </location>
</feature>
<dbReference type="NCBIfam" id="TIGR00054">
    <property type="entry name" value="RIP metalloprotease RseP"/>
    <property type="match status" value="1"/>
</dbReference>
<accession>A0A975G8C7</accession>
<keyword evidence="10 11" id="KW-0472">Membrane</keyword>
<evidence type="ECO:0000256" key="3">
    <source>
        <dbReference type="ARBA" id="ARBA00007931"/>
    </source>
</evidence>